<evidence type="ECO:0000313" key="5">
    <source>
        <dbReference type="Proteomes" id="UP001195422"/>
    </source>
</evidence>
<feature type="domain" description="HTH cro/C1-type" evidence="3">
    <location>
        <begin position="6"/>
        <end position="59"/>
    </location>
</feature>
<keyword evidence="5" id="KW-1185">Reference proteome</keyword>
<evidence type="ECO:0000313" key="4">
    <source>
        <dbReference type="EMBL" id="MBP2397936.1"/>
    </source>
</evidence>
<name>A0ABS4XN40_GLUPR</name>
<sequence>MNESRIAEIRRSKGWTQERLAAQSSVTVRTIQRLEAGQDASMDTLSRIAAALQVPVGELFASVQTPQFQASVDGLEQRMAQQQEQRDSYTKGVVLIYRGVGIVLVFATVILAFSMNWGWFSWLAIPVYWGAGRLVLEAVFRLALDPKLDERYPLSKADRGILG</sequence>
<evidence type="ECO:0000256" key="1">
    <source>
        <dbReference type="ARBA" id="ARBA00023125"/>
    </source>
</evidence>
<dbReference type="Gene3D" id="1.10.260.40">
    <property type="entry name" value="lambda repressor-like DNA-binding domains"/>
    <property type="match status" value="1"/>
</dbReference>
<feature type="transmembrane region" description="Helical" evidence="2">
    <location>
        <begin position="119"/>
        <end position="144"/>
    </location>
</feature>
<organism evidence="4 5">
    <name type="scientific">Glutamicibacter protophormiae</name>
    <name type="common">Brevibacterium protophormiae</name>
    <dbReference type="NCBI Taxonomy" id="37930"/>
    <lineage>
        <taxon>Bacteria</taxon>
        <taxon>Bacillati</taxon>
        <taxon>Actinomycetota</taxon>
        <taxon>Actinomycetes</taxon>
        <taxon>Micrococcales</taxon>
        <taxon>Micrococcaceae</taxon>
        <taxon>Glutamicibacter</taxon>
    </lineage>
</organism>
<dbReference type="PROSITE" id="PS50943">
    <property type="entry name" value="HTH_CROC1"/>
    <property type="match status" value="1"/>
</dbReference>
<comment type="caution">
    <text evidence="4">The sequence shown here is derived from an EMBL/GenBank/DDBJ whole genome shotgun (WGS) entry which is preliminary data.</text>
</comment>
<dbReference type="SUPFAM" id="SSF47413">
    <property type="entry name" value="lambda repressor-like DNA-binding domains"/>
    <property type="match status" value="1"/>
</dbReference>
<dbReference type="InterPro" id="IPR010982">
    <property type="entry name" value="Lambda_DNA-bd_dom_sf"/>
</dbReference>
<keyword evidence="2" id="KW-0472">Membrane</keyword>
<dbReference type="SMART" id="SM00530">
    <property type="entry name" value="HTH_XRE"/>
    <property type="match status" value="1"/>
</dbReference>
<accession>A0ABS4XN40</accession>
<dbReference type="EMBL" id="JAGIOJ010000001">
    <property type="protein sequence ID" value="MBP2397936.1"/>
    <property type="molecule type" value="Genomic_DNA"/>
</dbReference>
<dbReference type="RefSeq" id="WP_188949324.1">
    <property type="nucleotide sequence ID" value="NZ_BMPH01000013.1"/>
</dbReference>
<dbReference type="Pfam" id="PF01381">
    <property type="entry name" value="HTH_3"/>
    <property type="match status" value="1"/>
</dbReference>
<protein>
    <submittedName>
        <fullName evidence="4">Transcriptional regulator with XRE-family HTH domain</fullName>
    </submittedName>
</protein>
<proteinExistence type="predicted"/>
<dbReference type="PANTHER" id="PTHR46797">
    <property type="entry name" value="HTH-TYPE TRANSCRIPTIONAL REGULATOR"/>
    <property type="match status" value="1"/>
</dbReference>
<dbReference type="InterPro" id="IPR050807">
    <property type="entry name" value="TransReg_Diox_bact_type"/>
</dbReference>
<keyword evidence="1" id="KW-0238">DNA-binding</keyword>
<dbReference type="InterPro" id="IPR001387">
    <property type="entry name" value="Cro/C1-type_HTH"/>
</dbReference>
<dbReference type="PANTHER" id="PTHR46797:SF1">
    <property type="entry name" value="METHYLPHOSPHONATE SYNTHASE"/>
    <property type="match status" value="1"/>
</dbReference>
<evidence type="ECO:0000256" key="2">
    <source>
        <dbReference type="SAM" id="Phobius"/>
    </source>
</evidence>
<keyword evidence="2" id="KW-0812">Transmembrane</keyword>
<evidence type="ECO:0000259" key="3">
    <source>
        <dbReference type="PROSITE" id="PS50943"/>
    </source>
</evidence>
<dbReference type="CDD" id="cd00093">
    <property type="entry name" value="HTH_XRE"/>
    <property type="match status" value="1"/>
</dbReference>
<feature type="transmembrane region" description="Helical" evidence="2">
    <location>
        <begin position="95"/>
        <end position="113"/>
    </location>
</feature>
<gene>
    <name evidence="4" type="ORF">JOF39_001017</name>
</gene>
<dbReference type="Proteomes" id="UP001195422">
    <property type="component" value="Unassembled WGS sequence"/>
</dbReference>
<keyword evidence="2" id="KW-1133">Transmembrane helix</keyword>
<reference evidence="4 5" key="1">
    <citation type="submission" date="2021-03" db="EMBL/GenBank/DDBJ databases">
        <title>Sequencing the genomes of 1000 actinobacteria strains.</title>
        <authorList>
            <person name="Klenk H.-P."/>
        </authorList>
    </citation>
    <scope>NUCLEOTIDE SEQUENCE [LARGE SCALE GENOMIC DNA]</scope>
    <source>
        <strain evidence="4 5">DSM 20168</strain>
    </source>
</reference>